<dbReference type="SMART" id="SM00409">
    <property type="entry name" value="IG"/>
    <property type="match status" value="1"/>
</dbReference>
<accession>A0ABV0TE29</accession>
<name>A0ABV0TE29_9TELE</name>
<feature type="signal peptide" evidence="3">
    <location>
        <begin position="1"/>
        <end position="32"/>
    </location>
</feature>
<feature type="domain" description="Ig-like" evidence="4">
    <location>
        <begin position="65"/>
        <end position="132"/>
    </location>
</feature>
<organism evidence="5 6">
    <name type="scientific">Ilyodon furcidens</name>
    <name type="common">goldbreast splitfin</name>
    <dbReference type="NCBI Taxonomy" id="33524"/>
    <lineage>
        <taxon>Eukaryota</taxon>
        <taxon>Metazoa</taxon>
        <taxon>Chordata</taxon>
        <taxon>Craniata</taxon>
        <taxon>Vertebrata</taxon>
        <taxon>Euteleostomi</taxon>
        <taxon>Actinopterygii</taxon>
        <taxon>Neopterygii</taxon>
        <taxon>Teleostei</taxon>
        <taxon>Neoteleostei</taxon>
        <taxon>Acanthomorphata</taxon>
        <taxon>Ovalentaria</taxon>
        <taxon>Atherinomorphae</taxon>
        <taxon>Cyprinodontiformes</taxon>
        <taxon>Goodeidae</taxon>
        <taxon>Ilyodon</taxon>
    </lineage>
</organism>
<dbReference type="Proteomes" id="UP001482620">
    <property type="component" value="Unassembled WGS sequence"/>
</dbReference>
<dbReference type="InterPro" id="IPR013783">
    <property type="entry name" value="Ig-like_fold"/>
</dbReference>
<dbReference type="EMBL" id="JAHRIQ010030709">
    <property type="protein sequence ID" value="MEQ2231154.1"/>
    <property type="molecule type" value="Genomic_DNA"/>
</dbReference>
<dbReference type="Gene3D" id="2.60.40.10">
    <property type="entry name" value="Immunoglobulins"/>
    <property type="match status" value="1"/>
</dbReference>
<evidence type="ECO:0000259" key="4">
    <source>
        <dbReference type="PROSITE" id="PS50835"/>
    </source>
</evidence>
<evidence type="ECO:0000256" key="2">
    <source>
        <dbReference type="ARBA" id="ARBA00023157"/>
    </source>
</evidence>
<evidence type="ECO:0000256" key="1">
    <source>
        <dbReference type="ARBA" id="ARBA00022729"/>
    </source>
</evidence>
<feature type="chain" id="PRO_5045688754" description="Ig-like domain-containing protein" evidence="3">
    <location>
        <begin position="33"/>
        <end position="134"/>
    </location>
</feature>
<dbReference type="PROSITE" id="PS50835">
    <property type="entry name" value="IG_LIKE"/>
    <property type="match status" value="1"/>
</dbReference>
<evidence type="ECO:0000256" key="3">
    <source>
        <dbReference type="SAM" id="SignalP"/>
    </source>
</evidence>
<dbReference type="SUPFAM" id="SSF48726">
    <property type="entry name" value="Immunoglobulin"/>
    <property type="match status" value="1"/>
</dbReference>
<comment type="caution">
    <text evidence="5">The sequence shown here is derived from an EMBL/GenBank/DDBJ whole genome shotgun (WGS) entry which is preliminary data.</text>
</comment>
<gene>
    <name evidence="5" type="ORF">ILYODFUR_036598</name>
</gene>
<dbReference type="InterPro" id="IPR003599">
    <property type="entry name" value="Ig_sub"/>
</dbReference>
<dbReference type="PANTHER" id="PTHR11481:SF64">
    <property type="entry name" value="FC RECEPTOR-LIKE PROTEIN 4"/>
    <property type="match status" value="1"/>
</dbReference>
<dbReference type="InterPro" id="IPR050488">
    <property type="entry name" value="Ig_Fc_receptor"/>
</dbReference>
<keyword evidence="2" id="KW-1015">Disulfide bond</keyword>
<dbReference type="InterPro" id="IPR007110">
    <property type="entry name" value="Ig-like_dom"/>
</dbReference>
<keyword evidence="1 3" id="KW-0732">Signal</keyword>
<sequence>MSFAAGLDVRMENALLCMLGFFLLSSLIYAHADAGQSEPGNRSTNEVSNRASVTLQHIWPQIFRGERVTLRCEIQGGGGAQWTYYWSSTTKNSPSSSEFRINTATESYSGEYRCLGRRGHEETGWSDALRLTVL</sequence>
<proteinExistence type="predicted"/>
<protein>
    <recommendedName>
        <fullName evidence="4">Ig-like domain-containing protein</fullName>
    </recommendedName>
</protein>
<keyword evidence="6" id="KW-1185">Reference proteome</keyword>
<dbReference type="PANTHER" id="PTHR11481">
    <property type="entry name" value="IMMUNOGLOBULIN FC RECEPTOR"/>
    <property type="match status" value="1"/>
</dbReference>
<evidence type="ECO:0000313" key="5">
    <source>
        <dbReference type="EMBL" id="MEQ2231154.1"/>
    </source>
</evidence>
<dbReference type="InterPro" id="IPR036179">
    <property type="entry name" value="Ig-like_dom_sf"/>
</dbReference>
<evidence type="ECO:0000313" key="6">
    <source>
        <dbReference type="Proteomes" id="UP001482620"/>
    </source>
</evidence>
<dbReference type="Pfam" id="PF13927">
    <property type="entry name" value="Ig_3"/>
    <property type="match status" value="1"/>
</dbReference>
<feature type="non-terminal residue" evidence="5">
    <location>
        <position position="134"/>
    </location>
</feature>
<reference evidence="5 6" key="1">
    <citation type="submission" date="2021-06" db="EMBL/GenBank/DDBJ databases">
        <authorList>
            <person name="Palmer J.M."/>
        </authorList>
    </citation>
    <scope>NUCLEOTIDE SEQUENCE [LARGE SCALE GENOMIC DNA]</scope>
    <source>
        <strain evidence="6">if_2019</strain>
        <tissue evidence="5">Muscle</tissue>
    </source>
</reference>